<dbReference type="SUPFAM" id="SSF53098">
    <property type="entry name" value="Ribonuclease H-like"/>
    <property type="match status" value="1"/>
</dbReference>
<dbReference type="GO" id="GO:0015074">
    <property type="term" value="P:DNA integration"/>
    <property type="evidence" value="ECO:0007669"/>
    <property type="project" value="InterPro"/>
</dbReference>
<reference evidence="5" key="1">
    <citation type="journal article" date="2011" name="PLoS ONE">
        <title>Evidence for the role of horizontal transfer in generating pVT1, a large mosaic conjugative plasmid from the clam pathogen, Vibrio tapetis.</title>
        <authorList>
            <person name="Erauso G."/>
            <person name="Lakhal F."/>
            <person name="Bidault-Toffin A."/>
            <person name="Le Chevalier P."/>
            <person name="Bouloc P."/>
            <person name="Paillard C."/>
            <person name="Jacq A."/>
        </authorList>
    </citation>
    <scope>NUCLEOTIDE SEQUENCE</scope>
    <source>
        <strain evidence="5">CECT4600</strain>
        <plasmid evidence="5">pVT1</plasmid>
    </source>
</reference>
<evidence type="ECO:0000259" key="3">
    <source>
        <dbReference type="PROSITE" id="PS50532"/>
    </source>
</evidence>
<dbReference type="GO" id="GO:0003676">
    <property type="term" value="F:nucleic acid binding"/>
    <property type="evidence" value="ECO:0007669"/>
    <property type="project" value="InterPro"/>
</dbReference>
<dbReference type="EMBL" id="EU573358">
    <property type="protein sequence ID" value="ACB99638.1"/>
    <property type="molecule type" value="Genomic_DNA"/>
</dbReference>
<dbReference type="InterPro" id="IPR012337">
    <property type="entry name" value="RNaseH-like_sf"/>
</dbReference>
<dbReference type="Gene3D" id="3.30.420.10">
    <property type="entry name" value="Ribonuclease H-like superfamily/Ribonuclease H"/>
    <property type="match status" value="1"/>
</dbReference>
<evidence type="ECO:0000259" key="4">
    <source>
        <dbReference type="PROSITE" id="PS50994"/>
    </source>
</evidence>
<dbReference type="PANTHER" id="PTHR35004:SF8">
    <property type="entry name" value="TRANSPOSASE RV3428C-RELATED"/>
    <property type="match status" value="1"/>
</dbReference>
<dbReference type="NCBIfam" id="NF033546">
    <property type="entry name" value="transpos_IS21"/>
    <property type="match status" value="1"/>
</dbReference>
<evidence type="ECO:0000256" key="2">
    <source>
        <dbReference type="SAM" id="MobiDB-lite"/>
    </source>
</evidence>
<proteinExistence type="inferred from homology"/>
<keyword evidence="5" id="KW-0614">Plasmid</keyword>
<feature type="compositionally biased region" description="Polar residues" evidence="2">
    <location>
        <begin position="488"/>
        <end position="501"/>
    </location>
</feature>
<dbReference type="PANTHER" id="PTHR35004">
    <property type="entry name" value="TRANSPOSASE RV3428C-RELATED"/>
    <property type="match status" value="1"/>
</dbReference>
<comment type="similarity">
    <text evidence="1">Belongs to the transposase IS21/IS408/IS1162 family.</text>
</comment>
<feature type="region of interest" description="Disordered" evidence="2">
    <location>
        <begin position="488"/>
        <end position="511"/>
    </location>
</feature>
<dbReference type="Pfam" id="PF22483">
    <property type="entry name" value="Mu-transpos_C_2"/>
    <property type="match status" value="1"/>
</dbReference>
<accession>B2LS92</accession>
<feature type="domain" description="HTH IS408-type" evidence="3">
    <location>
        <begin position="12"/>
        <end position="91"/>
    </location>
</feature>
<dbReference type="PROSITE" id="PS50532">
    <property type="entry name" value="HTH_IS408"/>
    <property type="match status" value="1"/>
</dbReference>
<dbReference type="InterPro" id="IPR054353">
    <property type="entry name" value="IstA-like_C"/>
</dbReference>
<name>B2LS92_9VIBR</name>
<dbReference type="InterPro" id="IPR001584">
    <property type="entry name" value="Integrase_cat-core"/>
</dbReference>
<sequence length="511" mass="59557">MMPKKRTPMTKIKEVLRLKFECGLSHRNIASCLKIGCATVSEIISRFNQSQIGWPLPDSCSDTELTNALYHPKGANKAKAMPNFANCCTELKRKGMTKLLLWEEYYEQYQERAYAYTQFCEHYMRWLKKQKRSMRQTHIAGDKLFIDYCGPTIPVVNPDTGEIRHAQVFVATLGASNYTYVEASESQKLEHWLEAHANAFEHFGGVPRLLVPDNLRSAVTKHDRYEPQLNDSYQKLSNHYQTAVMPARPYKPKDKAKAENAVLIVERWIMMRLRHNTFHTFKELNLAIRELMNDLNQREMKQLGASRQALFEQLDKPALRPLPIQRYIYTETKRAKVGPDYHIEYRKHYYSVPHQLVGQHVELEATSRLIRIYYQGNLVSQHPCSPKERGISTYPEHMPSNHRYQKWSPERLLRWGEHIGAATREMVNVQLMKKAHPEQAYRSCLGLLNLSKKYGDVRLEQACKDALLINKPYLKFVKNLLVNHREGQLSSETQTTPNIEHSNVRGPDFYH</sequence>
<dbReference type="InterPro" id="IPR036397">
    <property type="entry name" value="RNaseH_sf"/>
</dbReference>
<protein>
    <submittedName>
        <fullName evidence="5">IS21 family transposase subunit IstA</fullName>
    </submittedName>
</protein>
<evidence type="ECO:0000313" key="5">
    <source>
        <dbReference type="EMBL" id="ACB99638.1"/>
    </source>
</evidence>
<dbReference type="InterPro" id="IPR017895">
    <property type="entry name" value="HTH_IS408/IS1162_type"/>
</dbReference>
<geneLocation type="plasmid" evidence="5">
    <name>pVT1</name>
</geneLocation>
<feature type="domain" description="Integrase catalytic" evidence="4">
    <location>
        <begin position="132"/>
        <end position="315"/>
    </location>
</feature>
<organism evidence="5">
    <name type="scientific">Vibrio tapetis</name>
    <dbReference type="NCBI Taxonomy" id="52443"/>
    <lineage>
        <taxon>Bacteria</taxon>
        <taxon>Pseudomonadati</taxon>
        <taxon>Pseudomonadota</taxon>
        <taxon>Gammaproteobacteria</taxon>
        <taxon>Vibrionales</taxon>
        <taxon>Vibrionaceae</taxon>
        <taxon>Vibrio</taxon>
    </lineage>
</organism>
<dbReference type="PROSITE" id="PS50994">
    <property type="entry name" value="INTEGRASE"/>
    <property type="match status" value="1"/>
</dbReference>
<dbReference type="AlphaFoldDB" id="B2LS92"/>
<evidence type="ECO:0000256" key="1">
    <source>
        <dbReference type="ARBA" id="ARBA00009277"/>
    </source>
</evidence>
<gene>
    <name evidence="5" type="primary">istA</name>
    <name evidence="5" type="ORF">pVT1_47</name>
</gene>